<proteinExistence type="predicted"/>
<protein>
    <submittedName>
        <fullName evidence="1">Uncharacterized protein</fullName>
    </submittedName>
</protein>
<sequence>MLASGTPGVAETAAAAPHGPVYGTVAPMDVTIRTRLMPQLAALLDQTLREKRAMRLDGVPVFDAHDKFLPGKIAGAFALLLLDTPHSDPRFQTYLAGFRQIADMTVEDDNDSWGMYYYISALYSLKKAGLLDSAVSAETQRKLREKLDWRRFVRTDDLTLIELPNNYFGVAFSIARLRMLLGWEDASGSDALFEKMLDHYRKYSGAFGFADETDGKGRFDRYSVLLIGEIAQRLIETGRTPPPEVREWLRKSVDLMLPRFNLTGEGFEYGRSIGPYGETCFLEVMTAAAELGVLTPEEQRMAYAFSSRIAARYVDFWIDADTGSVNMWDKGRRTDGYREKYRILGENLSLARQYVYTNEEWNDLGFRSKPTDPGYAAWLDRLPKSTFTWFAKGDYDRALLTLRDGRHVIGLPLINGADGQHMHNAYFPIPASTGMLSGSADATFPQLVPQVTLQDGTVLMPLAWFRDVTVELNGITTIVTYRQDAADRIGGDDAVKDKRLSFETRYVFSPGHITRTDRMVPAEPLKVKNISLEFASFSSKPVVQAAGAISYGEGEVTRFDVQGFQRCRAAEVNAAPYRAPTGPLSSRALCERGAATMASPLSVGWSLTYR</sequence>
<name>A0ABT8Y794_9SPHN</name>
<evidence type="ECO:0000313" key="1">
    <source>
        <dbReference type="EMBL" id="MDO6414187.1"/>
    </source>
</evidence>
<reference evidence="1" key="1">
    <citation type="submission" date="2023-07" db="EMBL/GenBank/DDBJ databases">
        <authorList>
            <person name="Kim M."/>
        </authorList>
    </citation>
    <scope>NUCLEOTIDE SEQUENCE</scope>
    <source>
        <strain evidence="1">BIUV-7</strain>
    </source>
</reference>
<dbReference type="EMBL" id="JAUOTP010000003">
    <property type="protein sequence ID" value="MDO6414187.1"/>
    <property type="molecule type" value="Genomic_DNA"/>
</dbReference>
<gene>
    <name evidence="1" type="ORF">Q4F19_07320</name>
</gene>
<dbReference type="Proteomes" id="UP001169764">
    <property type="component" value="Unassembled WGS sequence"/>
</dbReference>
<evidence type="ECO:0000313" key="2">
    <source>
        <dbReference type="Proteomes" id="UP001169764"/>
    </source>
</evidence>
<accession>A0ABT8Y794</accession>
<organism evidence="1 2">
    <name type="scientific">Sphingomonas natans</name>
    <dbReference type="NCBI Taxonomy" id="3063330"/>
    <lineage>
        <taxon>Bacteria</taxon>
        <taxon>Pseudomonadati</taxon>
        <taxon>Pseudomonadota</taxon>
        <taxon>Alphaproteobacteria</taxon>
        <taxon>Sphingomonadales</taxon>
        <taxon>Sphingomonadaceae</taxon>
        <taxon>Sphingomonas</taxon>
    </lineage>
</organism>
<keyword evidence="2" id="KW-1185">Reference proteome</keyword>
<comment type="caution">
    <text evidence="1">The sequence shown here is derived from an EMBL/GenBank/DDBJ whole genome shotgun (WGS) entry which is preliminary data.</text>
</comment>